<dbReference type="InterPro" id="IPR021135">
    <property type="entry name" value="PEP_COase"/>
</dbReference>
<gene>
    <name evidence="10" type="primary">ppc</name>
    <name evidence="12" type="ordered locus">Msil_1718</name>
</gene>
<evidence type="ECO:0000256" key="11">
    <source>
        <dbReference type="PROSITE-ProRule" id="PRU10112"/>
    </source>
</evidence>
<dbReference type="PANTHER" id="PTHR30523">
    <property type="entry name" value="PHOSPHOENOLPYRUVATE CARBOXYLASE"/>
    <property type="match status" value="1"/>
</dbReference>
<evidence type="ECO:0000256" key="10">
    <source>
        <dbReference type="HAMAP-Rule" id="MF_00595"/>
    </source>
</evidence>
<dbReference type="Gene3D" id="1.20.1440.90">
    <property type="entry name" value="Phosphoenolpyruvate/pyruvate domain"/>
    <property type="match status" value="1"/>
</dbReference>
<dbReference type="PRINTS" id="PR00150">
    <property type="entry name" value="PEPCARBXLASE"/>
</dbReference>
<dbReference type="GO" id="GO:0006099">
    <property type="term" value="P:tricarboxylic acid cycle"/>
    <property type="evidence" value="ECO:0007669"/>
    <property type="project" value="InterPro"/>
</dbReference>
<dbReference type="PROSITE" id="PS00393">
    <property type="entry name" value="PEPCASE_2"/>
    <property type="match status" value="1"/>
</dbReference>
<dbReference type="HOGENOM" id="CLU_006557_2_0_5"/>
<dbReference type="GO" id="GO:0000287">
    <property type="term" value="F:magnesium ion binding"/>
    <property type="evidence" value="ECO:0007669"/>
    <property type="project" value="UniProtKB-UniRule"/>
</dbReference>
<feature type="active site" evidence="10">
    <location>
        <position position="141"/>
    </location>
</feature>
<dbReference type="EC" id="4.1.1.31" evidence="4 10"/>
<dbReference type="GO" id="GO:0006107">
    <property type="term" value="P:oxaloacetate metabolic process"/>
    <property type="evidence" value="ECO:0007669"/>
    <property type="project" value="UniProtKB-UniRule"/>
</dbReference>
<comment type="cofactor">
    <cofactor evidence="1 10">
        <name>Mg(2+)</name>
        <dbReference type="ChEBI" id="CHEBI:18420"/>
    </cofactor>
</comment>
<evidence type="ECO:0000256" key="2">
    <source>
        <dbReference type="ARBA" id="ARBA00003670"/>
    </source>
</evidence>
<dbReference type="InterPro" id="IPR022805">
    <property type="entry name" value="PEP_COase_bac/pln-type"/>
</dbReference>
<dbReference type="HAMAP" id="MF_00595">
    <property type="entry name" value="PEPcase_type1"/>
    <property type="match status" value="1"/>
</dbReference>
<dbReference type="SUPFAM" id="SSF51621">
    <property type="entry name" value="Phosphoenolpyruvate/pyruvate domain"/>
    <property type="match status" value="1"/>
</dbReference>
<evidence type="ECO:0000256" key="7">
    <source>
        <dbReference type="ARBA" id="ARBA00023239"/>
    </source>
</evidence>
<dbReference type="EMBL" id="CP001280">
    <property type="protein sequence ID" value="ACK50665.1"/>
    <property type="molecule type" value="Genomic_DNA"/>
</dbReference>
<dbReference type="eggNOG" id="COG2352">
    <property type="taxonomic scope" value="Bacteria"/>
</dbReference>
<proteinExistence type="inferred from homology"/>
<keyword evidence="7 10" id="KW-0456">Lyase</keyword>
<dbReference type="Proteomes" id="UP000002257">
    <property type="component" value="Chromosome"/>
</dbReference>
<dbReference type="STRING" id="395965.Msil_1718"/>
<dbReference type="InterPro" id="IPR015813">
    <property type="entry name" value="Pyrv/PenolPyrv_kinase-like_dom"/>
</dbReference>
<dbReference type="PANTHER" id="PTHR30523:SF32">
    <property type="entry name" value="PHOSPHOENOLPYRUVATE CARBOXYLASE"/>
    <property type="match status" value="1"/>
</dbReference>
<comment type="function">
    <text evidence="2 10">Forms oxaloacetate, a four-carbon dicarboxylic acid source for the tricarboxylic acid cycle.</text>
</comment>
<dbReference type="InterPro" id="IPR033129">
    <property type="entry name" value="PEPCASE_His_AS"/>
</dbReference>
<organism evidence="12 13">
    <name type="scientific">Methylocella silvestris (strain DSM 15510 / CIP 108128 / LMG 27833 / NCIMB 13906 / BL2)</name>
    <dbReference type="NCBI Taxonomy" id="395965"/>
    <lineage>
        <taxon>Bacteria</taxon>
        <taxon>Pseudomonadati</taxon>
        <taxon>Pseudomonadota</taxon>
        <taxon>Alphaproteobacteria</taxon>
        <taxon>Hyphomicrobiales</taxon>
        <taxon>Beijerinckiaceae</taxon>
        <taxon>Methylocella</taxon>
    </lineage>
</organism>
<protein>
    <recommendedName>
        <fullName evidence="5 10">Phosphoenolpyruvate carboxylase</fullName>
        <shortName evidence="10">PEPC</shortName>
        <shortName evidence="10">PEPCase</shortName>
        <ecNumber evidence="4 10">4.1.1.31</ecNumber>
    </recommendedName>
</protein>
<evidence type="ECO:0000256" key="6">
    <source>
        <dbReference type="ARBA" id="ARBA00022842"/>
    </source>
</evidence>
<reference evidence="12 13" key="1">
    <citation type="journal article" date="2010" name="J. Bacteriol.">
        <title>Complete genome sequence of the aerobic facultative methanotroph Methylocella silvestris BL2.</title>
        <authorList>
            <person name="Chen Y."/>
            <person name="Crombie A."/>
            <person name="Rahman M.T."/>
            <person name="Dedysh S.N."/>
            <person name="Liesack W."/>
            <person name="Stott M.B."/>
            <person name="Alam M."/>
            <person name="Theisen A.R."/>
            <person name="Murrell J.C."/>
            <person name="Dunfield P.F."/>
        </authorList>
    </citation>
    <scope>NUCLEOTIDE SEQUENCE [LARGE SCALE GENOMIC DNA]</scope>
    <source>
        <strain evidence="13">DSM 15510 / CIP 108128 / LMG 27833 / NCIMB 13906 / BL2</strain>
    </source>
</reference>
<dbReference type="Pfam" id="PF00311">
    <property type="entry name" value="PEPcase"/>
    <property type="match status" value="1"/>
</dbReference>
<dbReference type="GO" id="GO:0008964">
    <property type="term" value="F:phosphoenolpyruvate carboxylase activity"/>
    <property type="evidence" value="ECO:0007669"/>
    <property type="project" value="UniProtKB-UniRule"/>
</dbReference>
<comment type="subunit">
    <text evidence="10">Homotetramer.</text>
</comment>
<dbReference type="KEGG" id="msl:Msil_1718"/>
<evidence type="ECO:0000256" key="9">
    <source>
        <dbReference type="ARBA" id="ARBA00048995"/>
    </source>
</evidence>
<evidence type="ECO:0000313" key="13">
    <source>
        <dbReference type="Proteomes" id="UP000002257"/>
    </source>
</evidence>
<evidence type="ECO:0000256" key="8">
    <source>
        <dbReference type="ARBA" id="ARBA00023300"/>
    </source>
</evidence>
<sequence length="919" mass="102507">MTELQAERRLEQALSVVDVSDGAPSGERIAAILYQLLLEVVQRHHPEIAPVLSGETVLQNAAPEVLSRVFQAHGIWFQLLSIVEQDAAMGERRRTERELGEQAVPGTFANVIAKAAKLGVPAADIAEKLGRTRVRPVITAHPTEAKRVTVLEKHRRIYRLLVELEQPRWTGRERSGIIDQLRDEIELLWMTGELRLEKPSVEQEIAWGLHFFHETLFEGVPELLKKFDRALKRFYPSENFALTQFFQFGSWIGGDRDGNPFVTNKVTRRALRENAKASLRFYEQRLFNLMKSLSISERALPPPSGFREALNRALSDSGDGAGIALRNPGEPYRQFLYCAHAKVKATLALYEGERTPGPHYISADDLISDLAVTEQALAESGSVGLAQDLVRPVRFAVEAFRFRTQRLDLRENTTKLTSTLQALWRAMHTEADGEPPAVESDEWKAWILAELARPRIGPPVYRALPPEAEETLGMFKLARDRDEEFDREAFGSFVLSMTRSAADVLGAYLLAKEADLYHDATRVEACTLSITPLFETITDLRAAPQIMRELLSLPLVRRSARMQGGVQEVMIGYSDSNKDGGFLSSNWELAKAQDKLAKIGAEAGIPISFFHGRGGSVSRGGAPTAQAIAAQPAGSIQGRLRVTEQGEVVSFKYANRGTAAFQMEMLGSSVFEHTLTLERAAPALRAEFEEAMEALSGASHAAYANFINHPDLLTYFQSASPLDEISMLNIGSRPARRFGARTLSDLRAIPWVFAWAQNRHVITGWYGVGSGIASFLDVRKERGLTLLKRMFAESDLFRMIVGEVEKTLGMVDLDIAREYAGLVYDDDVRETIFGMIEAEYRLTRANILKITGEEEIAQRFPAYRSRLETRLKTINKVNREQVELLRNFRASTNELSKEAFKSNLLLSINCISSGLGATG</sequence>
<keyword evidence="6 10" id="KW-0460">Magnesium</keyword>
<accession>B8EKC5</accession>
<evidence type="ECO:0000256" key="5">
    <source>
        <dbReference type="ARBA" id="ARBA00022419"/>
    </source>
</evidence>
<evidence type="ECO:0000313" key="12">
    <source>
        <dbReference type="EMBL" id="ACK50665.1"/>
    </source>
</evidence>
<evidence type="ECO:0000256" key="1">
    <source>
        <dbReference type="ARBA" id="ARBA00001946"/>
    </source>
</evidence>
<comment type="catalytic activity">
    <reaction evidence="9 10">
        <text>oxaloacetate + phosphate = phosphoenolpyruvate + hydrogencarbonate</text>
        <dbReference type="Rhea" id="RHEA:28370"/>
        <dbReference type="ChEBI" id="CHEBI:16452"/>
        <dbReference type="ChEBI" id="CHEBI:17544"/>
        <dbReference type="ChEBI" id="CHEBI:43474"/>
        <dbReference type="ChEBI" id="CHEBI:58702"/>
        <dbReference type="EC" id="4.1.1.31"/>
    </reaction>
</comment>
<name>B8EKC5_METSB</name>
<dbReference type="GO" id="GO:0005829">
    <property type="term" value="C:cytosol"/>
    <property type="evidence" value="ECO:0007669"/>
    <property type="project" value="TreeGrafter"/>
</dbReference>
<keyword evidence="12" id="KW-0670">Pyruvate</keyword>
<evidence type="ECO:0000256" key="3">
    <source>
        <dbReference type="ARBA" id="ARBA00008346"/>
    </source>
</evidence>
<keyword evidence="13" id="KW-1185">Reference proteome</keyword>
<dbReference type="AlphaFoldDB" id="B8EKC5"/>
<dbReference type="GO" id="GO:0015977">
    <property type="term" value="P:carbon fixation"/>
    <property type="evidence" value="ECO:0007669"/>
    <property type="project" value="UniProtKB-UniRule"/>
</dbReference>
<keyword evidence="8 10" id="KW-0120">Carbon dioxide fixation</keyword>
<evidence type="ECO:0000256" key="4">
    <source>
        <dbReference type="ARBA" id="ARBA00012305"/>
    </source>
</evidence>
<feature type="active site" evidence="10 11">
    <location>
        <position position="578"/>
    </location>
</feature>
<dbReference type="OrthoDB" id="9768133at2"/>
<comment type="similarity">
    <text evidence="3 10">Belongs to the PEPCase type 1 family.</text>
</comment>
<dbReference type="RefSeq" id="WP_012590735.1">
    <property type="nucleotide sequence ID" value="NC_011666.1"/>
</dbReference>